<dbReference type="OrthoDB" id="3792663at2759"/>
<organism evidence="2 3">
    <name type="scientific">Karstenula rhodostoma CBS 690.94</name>
    <dbReference type="NCBI Taxonomy" id="1392251"/>
    <lineage>
        <taxon>Eukaryota</taxon>
        <taxon>Fungi</taxon>
        <taxon>Dikarya</taxon>
        <taxon>Ascomycota</taxon>
        <taxon>Pezizomycotina</taxon>
        <taxon>Dothideomycetes</taxon>
        <taxon>Pleosporomycetidae</taxon>
        <taxon>Pleosporales</taxon>
        <taxon>Massarineae</taxon>
        <taxon>Didymosphaeriaceae</taxon>
        <taxon>Karstenula</taxon>
    </lineage>
</organism>
<feature type="region of interest" description="Disordered" evidence="1">
    <location>
        <begin position="601"/>
        <end position="620"/>
    </location>
</feature>
<evidence type="ECO:0000256" key="1">
    <source>
        <dbReference type="SAM" id="MobiDB-lite"/>
    </source>
</evidence>
<feature type="compositionally biased region" description="Low complexity" evidence="1">
    <location>
        <begin position="766"/>
        <end position="779"/>
    </location>
</feature>
<evidence type="ECO:0000313" key="2">
    <source>
        <dbReference type="EMBL" id="KAF2451399.1"/>
    </source>
</evidence>
<comment type="caution">
    <text evidence="2">The sequence shown here is derived from an EMBL/GenBank/DDBJ whole genome shotgun (WGS) entry which is preliminary data.</text>
</comment>
<evidence type="ECO:0000313" key="3">
    <source>
        <dbReference type="Proteomes" id="UP000799764"/>
    </source>
</evidence>
<keyword evidence="3" id="KW-1185">Reference proteome</keyword>
<protein>
    <submittedName>
        <fullName evidence="2">Uncharacterized protein</fullName>
    </submittedName>
</protein>
<gene>
    <name evidence="2" type="ORF">P171DRAFT_438139</name>
</gene>
<reference evidence="2" key="1">
    <citation type="journal article" date="2020" name="Stud. Mycol.">
        <title>101 Dothideomycetes genomes: a test case for predicting lifestyles and emergence of pathogens.</title>
        <authorList>
            <person name="Haridas S."/>
            <person name="Albert R."/>
            <person name="Binder M."/>
            <person name="Bloem J."/>
            <person name="Labutti K."/>
            <person name="Salamov A."/>
            <person name="Andreopoulos B."/>
            <person name="Baker S."/>
            <person name="Barry K."/>
            <person name="Bills G."/>
            <person name="Bluhm B."/>
            <person name="Cannon C."/>
            <person name="Castanera R."/>
            <person name="Culley D."/>
            <person name="Daum C."/>
            <person name="Ezra D."/>
            <person name="Gonzalez J."/>
            <person name="Henrissat B."/>
            <person name="Kuo A."/>
            <person name="Liang C."/>
            <person name="Lipzen A."/>
            <person name="Lutzoni F."/>
            <person name="Magnuson J."/>
            <person name="Mondo S."/>
            <person name="Nolan M."/>
            <person name="Ohm R."/>
            <person name="Pangilinan J."/>
            <person name="Park H.-J."/>
            <person name="Ramirez L."/>
            <person name="Alfaro M."/>
            <person name="Sun H."/>
            <person name="Tritt A."/>
            <person name="Yoshinaga Y."/>
            <person name="Zwiers L.-H."/>
            <person name="Turgeon B."/>
            <person name="Goodwin S."/>
            <person name="Spatafora J."/>
            <person name="Crous P."/>
            <person name="Grigoriev I."/>
        </authorList>
    </citation>
    <scope>NUCLEOTIDE SEQUENCE</scope>
    <source>
        <strain evidence="2">CBS 690.94</strain>
    </source>
</reference>
<proteinExistence type="predicted"/>
<dbReference type="EMBL" id="MU001492">
    <property type="protein sequence ID" value="KAF2451399.1"/>
    <property type="molecule type" value="Genomic_DNA"/>
</dbReference>
<feature type="region of interest" description="Disordered" evidence="1">
    <location>
        <begin position="692"/>
        <end position="711"/>
    </location>
</feature>
<name>A0A9P4UGS3_9PLEO</name>
<feature type="region of interest" description="Disordered" evidence="1">
    <location>
        <begin position="737"/>
        <end position="780"/>
    </location>
</feature>
<feature type="compositionally biased region" description="Low complexity" evidence="1">
    <location>
        <begin position="843"/>
        <end position="866"/>
    </location>
</feature>
<dbReference type="Proteomes" id="UP000799764">
    <property type="component" value="Unassembled WGS sequence"/>
</dbReference>
<feature type="region of interest" description="Disordered" evidence="1">
    <location>
        <begin position="142"/>
        <end position="165"/>
    </location>
</feature>
<feature type="compositionally biased region" description="Low complexity" evidence="1">
    <location>
        <begin position="608"/>
        <end position="620"/>
    </location>
</feature>
<feature type="region of interest" description="Disordered" evidence="1">
    <location>
        <begin position="648"/>
        <end position="686"/>
    </location>
</feature>
<accession>A0A9P4UGS3</accession>
<feature type="compositionally biased region" description="Basic and acidic residues" evidence="1">
    <location>
        <begin position="654"/>
        <end position="671"/>
    </location>
</feature>
<feature type="region of interest" description="Disordered" evidence="1">
    <location>
        <begin position="840"/>
        <end position="871"/>
    </location>
</feature>
<feature type="compositionally biased region" description="Basic and acidic residues" evidence="1">
    <location>
        <begin position="698"/>
        <end position="707"/>
    </location>
</feature>
<dbReference type="AlphaFoldDB" id="A0A9P4UGS3"/>
<sequence>MLHTCPHCGIELEYSAQDPVTAVLHVAACEQTAPSSENLVSTKVSTTQTGGEIHEYYAQRAAPPSENALSSTVSITQPGGEVHEYYVQDIRPDRKSTTRMDTRLCPVCKEPVVGVCGLPYGQERVAHFNSCWADLAATTEHKDPSATSTTQMPEPALPPPTPSMLKSIPALSAHASIPESSCLTCTRDLSTCSDMDALQHRAICFTGQSDKCCPICKGELSASGEYLASSLLHLQRCQRGTQDSYSFIESDDFEALYMSVCGRTEITNRFHKRIEGGWRNSPARFQGRIQKKRDHADYLYDCGESALRNCVNVDGEDIESWRTAGDAGKTAKSVFPVVKEDFDPFIIMERPQTQSLCPPTQLLSNAMSTSNILSETAVRSLAPAQDAPKTKSIDATPLHALPESEARSEPETQFDTPIYTVYAIPMPAANLPQVQKCVFCLADPQGTHKRFDKIEKANRIKCDKINHDVFTCGRCTANYHPVAEATPATKIHALPRIILTSPDSKQSSVLESFTPNKKALYPASKRRGRAKWIGYKWMPNVSELKTEKATQMARARTRTLRRESQMYGGVQLLAMGVLASTPVAFFAPPSKVAADANNTTRPVAHTNASPAPLVGAGSSSSSAGNISAYNMAWSSAITSQGQQIVPSNRSFADVVRDGDRMKKKPKTDSKSQKLGRNSPVFGDLVKDLTSRMRYGGRKQKESQEDSKIQTTRLTSLSVADLEDRRKSLDDTLSRMPEIFNKSKPSPGVAQGDGSTHKVHTDSLTFPPKESSSPVTSPSPTFRPNLKIAFGAASAGANRTIPPLEKASCLDLANGSPSHRPFLSPSVYTLSFTTRCELREGEEPSSPLSFPPSSAWSATSSTSTDSSCLSEGDVGGEWDALALEYDDSCGGLC</sequence>